<protein>
    <submittedName>
        <fullName evidence="5">DUF4159 domain-containing protein</fullName>
    </submittedName>
</protein>
<dbReference type="Proteomes" id="UP000727907">
    <property type="component" value="Unassembled WGS sequence"/>
</dbReference>
<dbReference type="InterPro" id="IPR025297">
    <property type="entry name" value="DUF4159"/>
</dbReference>
<keyword evidence="2" id="KW-0472">Membrane</keyword>
<dbReference type="NCBIfam" id="TIGR02226">
    <property type="entry name" value="two_anch"/>
    <property type="match status" value="1"/>
</dbReference>
<dbReference type="CDD" id="cd03143">
    <property type="entry name" value="A4_beta-galactosidase_middle_domain"/>
    <property type="match status" value="1"/>
</dbReference>
<evidence type="ECO:0000313" key="6">
    <source>
        <dbReference type="Proteomes" id="UP000727907"/>
    </source>
</evidence>
<name>A0ABS6IFV2_9HYPH</name>
<accession>A0ABS6IFV2</accession>
<evidence type="ECO:0000259" key="3">
    <source>
        <dbReference type="Pfam" id="PF07584"/>
    </source>
</evidence>
<dbReference type="PANTHER" id="PTHR37464:SF1">
    <property type="entry name" value="BLL2463 PROTEIN"/>
    <property type="match status" value="1"/>
</dbReference>
<dbReference type="PANTHER" id="PTHR37464">
    <property type="entry name" value="BLL2463 PROTEIN"/>
    <property type="match status" value="1"/>
</dbReference>
<evidence type="ECO:0000313" key="5">
    <source>
        <dbReference type="EMBL" id="MBU8872855.1"/>
    </source>
</evidence>
<keyword evidence="6" id="KW-1185">Reference proteome</keyword>
<feature type="domain" description="Aerotolerance regulator N-terminal" evidence="3">
    <location>
        <begin position="7"/>
        <end position="81"/>
    </location>
</feature>
<dbReference type="EMBL" id="JAHOPB010000001">
    <property type="protein sequence ID" value="MBU8872855.1"/>
    <property type="molecule type" value="Genomic_DNA"/>
</dbReference>
<dbReference type="InterPro" id="IPR011933">
    <property type="entry name" value="Double_TM_dom"/>
</dbReference>
<evidence type="ECO:0000256" key="1">
    <source>
        <dbReference type="SAM" id="MobiDB-lite"/>
    </source>
</evidence>
<feature type="region of interest" description="Disordered" evidence="1">
    <location>
        <begin position="665"/>
        <end position="692"/>
    </location>
</feature>
<feature type="compositionally biased region" description="Low complexity" evidence="1">
    <location>
        <begin position="676"/>
        <end position="685"/>
    </location>
</feature>
<feature type="transmembrane region" description="Helical" evidence="2">
    <location>
        <begin position="615"/>
        <end position="634"/>
    </location>
</feature>
<keyword evidence="2" id="KW-1133">Transmembrane helix</keyword>
<dbReference type="Pfam" id="PF07584">
    <property type="entry name" value="BatA"/>
    <property type="match status" value="1"/>
</dbReference>
<dbReference type="InterPro" id="IPR024163">
    <property type="entry name" value="Aerotolerance_reg_N"/>
</dbReference>
<proteinExistence type="predicted"/>
<sequence length="930" mass="100232">MLSLGAFAFAAPGMLALLLALPAIYFLLRLIPPLPKLVRFPAIRLLVGLEPAEQTPMKMPWWLLLLRLLLATALILAVARPLLNPQADLPGRGPLLLVIDDGWSSAPGWATRTAHAERLIQRAERANRPVVLVGTAPAPLDAPAVRRGAMRPDEARTLLRAFRPKPWSTDRTAAATAIDQMQIDPGAYAVWLSDGLEDEGATRLAERLRRFDGLQVLLPDQATTPLLLLPPVAEGRDLKVRALRAAADGPRKTAIQASDEQGRVVARMDLDFAATATQGEGVLAIPPELRNRMARLDIEAQGGAGSTILLDERHRRRPVAILGERATAGNQPLLQEIYFLERALDPYVSLSIGDRESVLTRNTAVLLIPDGAAPSANDREEIAKWVERGGVAVRFAGPNLAAGADNLVPTKLRLGDRALGGIMSWGQPSSLAEFPPNSPFLGIPIPKDVRISQQVLAEPTPDLADKTWARLADGTPLVTAEKRGQGYLVLIHTTANTGWSNMSLSGLFVNMLQRLVTLSRGVAGDGVNKALKPWRTLDGFGRLGAPPAGIQILPPDAVETFQPRPSSPPGLYGDENAQVAFNIGGRIPAPKPLALPSGISTDRLSEGGETDLSKWFLLAALLLLLADLLISLWLRGLLPKAVRFGRAAPAALLLGALVFTSSPDVEAQQPAPPQRPGTAATAPAARPGPPPLTDEQALKGSLDIRLAYIVTGDKEVDDISKAGLEGLSEILRSRTSVEPADPVGLDLERDEPRLYPLIYWPVTSTQPPLSPRAQAALDRYLRTGGIIFIDTRDQHMTFDRPAGGNPDLKRLLAGVETPPLVAMPPDHVLSRAFYLLSDMPGRWQGGKLWIESGGGRVNDGVTTILIGSNDYAGAWATDQRGRGLNPVSPGGETQREMSYRFGVNLVMHALTGNYKDDQVHLPDIMQRLRR</sequence>
<dbReference type="Pfam" id="PF13709">
    <property type="entry name" value="DUF4159"/>
    <property type="match status" value="1"/>
</dbReference>
<feature type="transmembrane region" description="Helical" evidence="2">
    <location>
        <begin position="61"/>
        <end position="83"/>
    </location>
</feature>
<feature type="transmembrane region" description="Helical" evidence="2">
    <location>
        <begin position="6"/>
        <end position="28"/>
    </location>
</feature>
<gene>
    <name evidence="5" type="ORF">KQ910_03730</name>
</gene>
<evidence type="ECO:0000259" key="4">
    <source>
        <dbReference type="Pfam" id="PF13709"/>
    </source>
</evidence>
<evidence type="ECO:0000256" key="2">
    <source>
        <dbReference type="SAM" id="Phobius"/>
    </source>
</evidence>
<comment type="caution">
    <text evidence="5">The sequence shown here is derived from an EMBL/GenBank/DDBJ whole genome shotgun (WGS) entry which is preliminary data.</text>
</comment>
<organism evidence="5 6">
    <name type="scientific">Reyranella humidisoli</name>
    <dbReference type="NCBI Taxonomy" id="2849149"/>
    <lineage>
        <taxon>Bacteria</taxon>
        <taxon>Pseudomonadati</taxon>
        <taxon>Pseudomonadota</taxon>
        <taxon>Alphaproteobacteria</taxon>
        <taxon>Hyphomicrobiales</taxon>
        <taxon>Reyranellaceae</taxon>
        <taxon>Reyranella</taxon>
    </lineage>
</organism>
<keyword evidence="2" id="KW-0812">Transmembrane</keyword>
<reference evidence="5 6" key="1">
    <citation type="submission" date="2021-06" db="EMBL/GenBank/DDBJ databases">
        <authorList>
            <person name="Lee D.H."/>
        </authorList>
    </citation>
    <scope>NUCLEOTIDE SEQUENCE [LARGE SCALE GENOMIC DNA]</scope>
    <source>
        <strain evidence="5 6">MMS21-HV4-11</strain>
    </source>
</reference>
<dbReference type="RefSeq" id="WP_216957135.1">
    <property type="nucleotide sequence ID" value="NZ_JAHOPB010000001.1"/>
</dbReference>
<feature type="domain" description="DUF4159" evidence="4">
    <location>
        <begin position="705"/>
        <end position="910"/>
    </location>
</feature>